<name>A0A2N2E9N7_9BACT</name>
<proteinExistence type="predicted"/>
<evidence type="ECO:0000313" key="1">
    <source>
        <dbReference type="EMBL" id="PKM91454.1"/>
    </source>
</evidence>
<dbReference type="Proteomes" id="UP000233517">
    <property type="component" value="Unassembled WGS sequence"/>
</dbReference>
<gene>
    <name evidence="1" type="ORF">CVU82_02560</name>
</gene>
<accession>A0A2N2E9N7</accession>
<comment type="caution">
    <text evidence="1">The sequence shown here is derived from an EMBL/GenBank/DDBJ whole genome shotgun (WGS) entry which is preliminary data.</text>
</comment>
<protein>
    <submittedName>
        <fullName evidence="1">Uncharacterized protein</fullName>
    </submittedName>
</protein>
<sequence>MENKKISQKEIEEKKGKIQQIYNNYIEKIKKLRSKQENIVLVYIKNKEKEKLEKIRQNIKK</sequence>
<evidence type="ECO:0000313" key="2">
    <source>
        <dbReference type="Proteomes" id="UP000233517"/>
    </source>
</evidence>
<organism evidence="1 2">
    <name type="scientific">Candidatus Falkowbacteria bacterium HGW-Falkowbacteria-1</name>
    <dbReference type="NCBI Taxonomy" id="2013768"/>
    <lineage>
        <taxon>Bacteria</taxon>
        <taxon>Candidatus Falkowiibacteriota</taxon>
    </lineage>
</organism>
<dbReference type="AlphaFoldDB" id="A0A2N2E9N7"/>
<dbReference type="EMBL" id="PHAI01000002">
    <property type="protein sequence ID" value="PKM91454.1"/>
    <property type="molecule type" value="Genomic_DNA"/>
</dbReference>
<reference evidence="1 2" key="1">
    <citation type="journal article" date="2017" name="ISME J.">
        <title>Potential for microbial H2 and metal transformations associated with novel bacteria and archaea in deep terrestrial subsurface sediments.</title>
        <authorList>
            <person name="Hernsdorf A.W."/>
            <person name="Amano Y."/>
            <person name="Miyakawa K."/>
            <person name="Ise K."/>
            <person name="Suzuki Y."/>
            <person name="Anantharaman K."/>
            <person name="Probst A."/>
            <person name="Burstein D."/>
            <person name="Thomas B.C."/>
            <person name="Banfield J.F."/>
        </authorList>
    </citation>
    <scope>NUCLEOTIDE SEQUENCE [LARGE SCALE GENOMIC DNA]</scope>
    <source>
        <strain evidence="1">HGW-Falkowbacteria-1</strain>
    </source>
</reference>